<evidence type="ECO:0000259" key="10">
    <source>
        <dbReference type="Pfam" id="PF02602"/>
    </source>
</evidence>
<dbReference type="SUPFAM" id="SSF69618">
    <property type="entry name" value="HemD-like"/>
    <property type="match status" value="1"/>
</dbReference>
<dbReference type="InterPro" id="IPR036108">
    <property type="entry name" value="4pyrrol_syn_uPrphyn_synt_sf"/>
</dbReference>
<evidence type="ECO:0000256" key="9">
    <source>
        <dbReference type="RuleBase" id="RU366031"/>
    </source>
</evidence>
<dbReference type="Proteomes" id="UP000229970">
    <property type="component" value="Unassembled WGS sequence"/>
</dbReference>
<dbReference type="Gene3D" id="3.40.50.10090">
    <property type="match status" value="2"/>
</dbReference>
<organism evidence="11 12">
    <name type="scientific">Snodgrassella alvi</name>
    <dbReference type="NCBI Taxonomy" id="1196083"/>
    <lineage>
        <taxon>Bacteria</taxon>
        <taxon>Pseudomonadati</taxon>
        <taxon>Pseudomonadota</taxon>
        <taxon>Betaproteobacteria</taxon>
        <taxon>Neisseriales</taxon>
        <taxon>Neisseriaceae</taxon>
        <taxon>Snodgrassella</taxon>
    </lineage>
</organism>
<dbReference type="AlphaFoldDB" id="A0A2N9XK32"/>
<feature type="domain" description="Tetrapyrrole biosynthesis uroporphyrinogen III synthase" evidence="10">
    <location>
        <begin position="26"/>
        <end position="227"/>
    </location>
</feature>
<comment type="catalytic activity">
    <reaction evidence="8 9">
        <text>hydroxymethylbilane = uroporphyrinogen III + H2O</text>
        <dbReference type="Rhea" id="RHEA:18965"/>
        <dbReference type="ChEBI" id="CHEBI:15377"/>
        <dbReference type="ChEBI" id="CHEBI:57308"/>
        <dbReference type="ChEBI" id="CHEBI:57845"/>
        <dbReference type="EC" id="4.2.1.75"/>
    </reaction>
</comment>
<dbReference type="EC" id="4.2.1.75" evidence="3 9"/>
<comment type="function">
    <text evidence="6 9">Catalyzes cyclization of the linear tetrapyrrole, hydroxymethylbilane, to the macrocyclic uroporphyrinogen III.</text>
</comment>
<dbReference type="InterPro" id="IPR003754">
    <property type="entry name" value="4pyrrol_synth_uPrphyn_synth"/>
</dbReference>
<evidence type="ECO:0000313" key="11">
    <source>
        <dbReference type="EMBL" id="PIT48687.1"/>
    </source>
</evidence>
<dbReference type="CDD" id="cd06578">
    <property type="entry name" value="HemD"/>
    <property type="match status" value="1"/>
</dbReference>
<keyword evidence="4 9" id="KW-0456">Lyase</keyword>
<dbReference type="GO" id="GO:0004852">
    <property type="term" value="F:uroporphyrinogen-III synthase activity"/>
    <property type="evidence" value="ECO:0007669"/>
    <property type="project" value="UniProtKB-UniRule"/>
</dbReference>
<evidence type="ECO:0000256" key="5">
    <source>
        <dbReference type="ARBA" id="ARBA00023244"/>
    </source>
</evidence>
<evidence type="ECO:0000256" key="4">
    <source>
        <dbReference type="ARBA" id="ARBA00023239"/>
    </source>
</evidence>
<comment type="similarity">
    <text evidence="2 9">Belongs to the uroporphyrinogen-III synthase family.</text>
</comment>
<dbReference type="GO" id="GO:0006782">
    <property type="term" value="P:protoporphyrinogen IX biosynthetic process"/>
    <property type="evidence" value="ECO:0007669"/>
    <property type="project" value="UniProtKB-UniRule"/>
</dbReference>
<accession>A0A2N9XK32</accession>
<gene>
    <name evidence="11" type="ORF">BHC46_02925</name>
</gene>
<dbReference type="RefSeq" id="WP_100102197.1">
    <property type="nucleotide sequence ID" value="NZ_MEIP01000012.1"/>
</dbReference>
<dbReference type="GO" id="GO:0006780">
    <property type="term" value="P:uroporphyrinogen III biosynthetic process"/>
    <property type="evidence" value="ECO:0007669"/>
    <property type="project" value="UniProtKB-UniRule"/>
</dbReference>
<protein>
    <recommendedName>
        <fullName evidence="7 9">Uroporphyrinogen-III synthase</fullName>
        <ecNumber evidence="3 9">4.2.1.75</ecNumber>
    </recommendedName>
</protein>
<dbReference type="PANTHER" id="PTHR38042:SF1">
    <property type="entry name" value="UROPORPHYRINOGEN-III SYNTHASE, CHLOROPLASTIC"/>
    <property type="match status" value="1"/>
</dbReference>
<keyword evidence="5 9" id="KW-0627">Porphyrin biosynthesis</keyword>
<evidence type="ECO:0000256" key="8">
    <source>
        <dbReference type="ARBA" id="ARBA00048617"/>
    </source>
</evidence>
<reference evidence="11 12" key="1">
    <citation type="journal article" date="2017" name="MBio">
        <title>Type VI secretion-mediated competition in the bee gut microbiome.</title>
        <authorList>
            <person name="Steele M.I."/>
            <person name="Kwong W.K."/>
            <person name="Powell J.E."/>
            <person name="Whiteley M."/>
            <person name="Moran N.A."/>
        </authorList>
    </citation>
    <scope>NUCLEOTIDE SEQUENCE [LARGE SCALE GENOMIC DNA]</scope>
    <source>
        <strain evidence="11 12">Ruf1-X</strain>
    </source>
</reference>
<dbReference type="UniPathway" id="UPA00251">
    <property type="reaction ID" value="UER00320"/>
</dbReference>
<evidence type="ECO:0000256" key="6">
    <source>
        <dbReference type="ARBA" id="ARBA00037589"/>
    </source>
</evidence>
<dbReference type="Pfam" id="PF02602">
    <property type="entry name" value="HEM4"/>
    <property type="match status" value="1"/>
</dbReference>
<comment type="caution">
    <text evidence="11">The sequence shown here is derived from an EMBL/GenBank/DDBJ whole genome shotgun (WGS) entry which is preliminary data.</text>
</comment>
<evidence type="ECO:0000313" key="12">
    <source>
        <dbReference type="Proteomes" id="UP000229970"/>
    </source>
</evidence>
<comment type="pathway">
    <text evidence="1 9">Porphyrin-containing compound metabolism; protoporphyrin-IX biosynthesis; coproporphyrinogen-III from 5-aminolevulinate: step 3/4.</text>
</comment>
<dbReference type="InterPro" id="IPR039793">
    <property type="entry name" value="UROS/Hem4"/>
</dbReference>
<sequence length="243" mass="26931">MNARPCLALMRPRLAAAADIDCCVRSGWVPLVLEYQHLQPQPAVLQQLVLKSLVQNVVLWVSPSAVHIAAKYVSQSESLLHVAVGASTASTLASYGFKRILYPVDGHDSEAVLRLPLWQQLKGRLLLIRGVGGRDLIINQLHQQGWQIEIADVYQRQPQPVNWSVLTQKAHEGSLKAVYMTTTAAVQAWFTQLPPDLYAVSKSLLYLVHHPRIATALTEYGVLTVQVSDLCRGLELLDSHSTF</sequence>
<name>A0A2N9XK32_9NEIS</name>
<evidence type="ECO:0000256" key="2">
    <source>
        <dbReference type="ARBA" id="ARBA00008133"/>
    </source>
</evidence>
<dbReference type="EMBL" id="MEIP01000012">
    <property type="protein sequence ID" value="PIT48687.1"/>
    <property type="molecule type" value="Genomic_DNA"/>
</dbReference>
<evidence type="ECO:0000256" key="1">
    <source>
        <dbReference type="ARBA" id="ARBA00004772"/>
    </source>
</evidence>
<proteinExistence type="inferred from homology"/>
<dbReference type="PANTHER" id="PTHR38042">
    <property type="entry name" value="UROPORPHYRINOGEN-III SYNTHASE, CHLOROPLASTIC"/>
    <property type="match status" value="1"/>
</dbReference>
<evidence type="ECO:0000256" key="7">
    <source>
        <dbReference type="ARBA" id="ARBA00040167"/>
    </source>
</evidence>
<evidence type="ECO:0000256" key="3">
    <source>
        <dbReference type="ARBA" id="ARBA00013109"/>
    </source>
</evidence>